<evidence type="ECO:0000313" key="3">
    <source>
        <dbReference type="Proteomes" id="UP001597058"/>
    </source>
</evidence>
<dbReference type="EMBL" id="JBHTMM010000117">
    <property type="protein sequence ID" value="MFD1312382.1"/>
    <property type="molecule type" value="Genomic_DNA"/>
</dbReference>
<feature type="region of interest" description="Disordered" evidence="1">
    <location>
        <begin position="263"/>
        <end position="299"/>
    </location>
</feature>
<accession>A0ABW3XTL6</accession>
<name>A0ABW3XTL6_9ACTN</name>
<protein>
    <recommendedName>
        <fullName evidence="4">Helix-turn-helix domain-containing protein</fullName>
    </recommendedName>
</protein>
<organism evidence="2 3">
    <name type="scientific">Streptomyces kaempferi</name>
    <dbReference type="NCBI Taxonomy" id="333725"/>
    <lineage>
        <taxon>Bacteria</taxon>
        <taxon>Bacillati</taxon>
        <taxon>Actinomycetota</taxon>
        <taxon>Actinomycetes</taxon>
        <taxon>Kitasatosporales</taxon>
        <taxon>Streptomycetaceae</taxon>
        <taxon>Streptomyces</taxon>
    </lineage>
</organism>
<evidence type="ECO:0000313" key="2">
    <source>
        <dbReference type="EMBL" id="MFD1312382.1"/>
    </source>
</evidence>
<feature type="compositionally biased region" description="Basic and acidic residues" evidence="1">
    <location>
        <begin position="263"/>
        <end position="275"/>
    </location>
</feature>
<keyword evidence="3" id="KW-1185">Reference proteome</keyword>
<comment type="caution">
    <text evidence="2">The sequence shown here is derived from an EMBL/GenBank/DDBJ whole genome shotgun (WGS) entry which is preliminary data.</text>
</comment>
<proteinExistence type="predicted"/>
<dbReference type="Proteomes" id="UP001597058">
    <property type="component" value="Unassembled WGS sequence"/>
</dbReference>
<evidence type="ECO:0008006" key="4">
    <source>
        <dbReference type="Google" id="ProtNLM"/>
    </source>
</evidence>
<sequence length="299" mass="32622">MKIRRSRPTGDFLQVPNATVRDDRLSHMARGILVELLSRPDGWEATADDMWRASVAKHGTASPGRRAFRAAFAELKEHGYLSAGKDVLAGGRYGTVLTLTDVPHGGTPERPAQTRKPAGRTDVPHAGTSETPTDVPPAGTSVPPGQMAFPAGRTDVPLSDVPHAGTSKEENGETNTGKNTTSSPAAKQDDEDLTAFGAFWIVYPKSRNRPDTLAAWREAITKGADPKEINAAAQAYARERGGENPRFTKYSANWLREERYEDKYGPEPATGERPHLRAVSGGYEPWRNPQDQNAYYDSL</sequence>
<gene>
    <name evidence="2" type="ORF">ACFQ5X_42195</name>
</gene>
<evidence type="ECO:0000256" key="1">
    <source>
        <dbReference type="SAM" id="MobiDB-lite"/>
    </source>
</evidence>
<feature type="compositionally biased region" description="Polar residues" evidence="1">
    <location>
        <begin position="289"/>
        <end position="299"/>
    </location>
</feature>
<dbReference type="RefSeq" id="WP_381240495.1">
    <property type="nucleotide sequence ID" value="NZ_JBHSKH010000081.1"/>
</dbReference>
<reference evidence="3" key="1">
    <citation type="journal article" date="2019" name="Int. J. Syst. Evol. Microbiol.">
        <title>The Global Catalogue of Microorganisms (GCM) 10K type strain sequencing project: providing services to taxonomists for standard genome sequencing and annotation.</title>
        <authorList>
            <consortium name="The Broad Institute Genomics Platform"/>
            <consortium name="The Broad Institute Genome Sequencing Center for Infectious Disease"/>
            <person name="Wu L."/>
            <person name="Ma J."/>
        </authorList>
    </citation>
    <scope>NUCLEOTIDE SEQUENCE [LARGE SCALE GENOMIC DNA]</scope>
    <source>
        <strain evidence="3">CGMCC 4.7020</strain>
    </source>
</reference>
<feature type="region of interest" description="Disordered" evidence="1">
    <location>
        <begin position="99"/>
        <end position="190"/>
    </location>
</feature>